<sequence>MTRLSEKLRLSLFLYNPTRFLSPKHLAHFSVSTLHLCKSLARALASKTLALFTMDDPFAFTPDDNDGWDFDLQSRNRAQRPRLLEDYDDDDDVSDNAVDRVYLVPYRWWKEVRTEDDHKEGVLYTSSPEEDDAASEILLNLRKKDFAQQGFSGREYALVHEATWCRALIR</sequence>
<keyword evidence="2" id="KW-1185">Reference proteome</keyword>
<reference evidence="1 2" key="1">
    <citation type="journal article" date="2023" name="G3 (Bethesda)">
        <title>A chromosome-length genome assembly and annotation of blackberry (Rubus argutus, cv. 'Hillquist').</title>
        <authorList>
            <person name="Bruna T."/>
            <person name="Aryal R."/>
            <person name="Dudchenko O."/>
            <person name="Sargent D.J."/>
            <person name="Mead D."/>
            <person name="Buti M."/>
            <person name="Cavallini A."/>
            <person name="Hytonen T."/>
            <person name="Andres J."/>
            <person name="Pham M."/>
            <person name="Weisz D."/>
            <person name="Mascagni F."/>
            <person name="Usai G."/>
            <person name="Natali L."/>
            <person name="Bassil N."/>
            <person name="Fernandez G.E."/>
            <person name="Lomsadze A."/>
            <person name="Armour M."/>
            <person name="Olukolu B."/>
            <person name="Poorten T."/>
            <person name="Britton C."/>
            <person name="Davik J."/>
            <person name="Ashrafi H."/>
            <person name="Aiden E.L."/>
            <person name="Borodovsky M."/>
            <person name="Worthington M."/>
        </authorList>
    </citation>
    <scope>NUCLEOTIDE SEQUENCE [LARGE SCALE GENOMIC DNA]</scope>
    <source>
        <strain evidence="1">PI 553951</strain>
    </source>
</reference>
<protein>
    <submittedName>
        <fullName evidence="1">Uncharacterized protein</fullName>
    </submittedName>
</protein>
<gene>
    <name evidence="1" type="ORF">M0R45_030003</name>
</gene>
<accession>A0AAW1WDA1</accession>
<comment type="caution">
    <text evidence="1">The sequence shown here is derived from an EMBL/GenBank/DDBJ whole genome shotgun (WGS) entry which is preliminary data.</text>
</comment>
<proteinExistence type="predicted"/>
<dbReference type="AlphaFoldDB" id="A0AAW1WDA1"/>
<evidence type="ECO:0000313" key="1">
    <source>
        <dbReference type="EMBL" id="KAK9921494.1"/>
    </source>
</evidence>
<organism evidence="1 2">
    <name type="scientific">Rubus argutus</name>
    <name type="common">Southern blackberry</name>
    <dbReference type="NCBI Taxonomy" id="59490"/>
    <lineage>
        <taxon>Eukaryota</taxon>
        <taxon>Viridiplantae</taxon>
        <taxon>Streptophyta</taxon>
        <taxon>Embryophyta</taxon>
        <taxon>Tracheophyta</taxon>
        <taxon>Spermatophyta</taxon>
        <taxon>Magnoliopsida</taxon>
        <taxon>eudicotyledons</taxon>
        <taxon>Gunneridae</taxon>
        <taxon>Pentapetalae</taxon>
        <taxon>rosids</taxon>
        <taxon>fabids</taxon>
        <taxon>Rosales</taxon>
        <taxon>Rosaceae</taxon>
        <taxon>Rosoideae</taxon>
        <taxon>Rosoideae incertae sedis</taxon>
        <taxon>Rubus</taxon>
    </lineage>
</organism>
<dbReference type="Proteomes" id="UP001457282">
    <property type="component" value="Unassembled WGS sequence"/>
</dbReference>
<evidence type="ECO:0000313" key="2">
    <source>
        <dbReference type="Proteomes" id="UP001457282"/>
    </source>
</evidence>
<dbReference type="EMBL" id="JBEDUW010000006">
    <property type="protein sequence ID" value="KAK9921494.1"/>
    <property type="molecule type" value="Genomic_DNA"/>
</dbReference>
<name>A0AAW1WDA1_RUBAR</name>